<dbReference type="PROSITE" id="PS50003">
    <property type="entry name" value="PH_DOMAIN"/>
    <property type="match status" value="1"/>
</dbReference>
<protein>
    <recommendedName>
        <fullName evidence="2">PH domain-containing protein</fullName>
    </recommendedName>
</protein>
<dbReference type="Proteomes" id="UP001519460">
    <property type="component" value="Unassembled WGS sequence"/>
</dbReference>
<comment type="caution">
    <text evidence="3">The sequence shown here is derived from an EMBL/GenBank/DDBJ whole genome shotgun (WGS) entry which is preliminary data.</text>
</comment>
<dbReference type="PANTHER" id="PTHR22902:SF53">
    <property type="entry name" value="INOSITOL PHOSPHATASE INTERACTING PROTEIN, ISOFORM A"/>
    <property type="match status" value="1"/>
</dbReference>
<keyword evidence="4" id="KW-1185">Reference proteome</keyword>
<dbReference type="InterPro" id="IPR011993">
    <property type="entry name" value="PH-like_dom_sf"/>
</dbReference>
<evidence type="ECO:0000256" key="1">
    <source>
        <dbReference type="SAM" id="MobiDB-lite"/>
    </source>
</evidence>
<dbReference type="SMART" id="SM00233">
    <property type="entry name" value="PH"/>
    <property type="match status" value="1"/>
</dbReference>
<reference evidence="3 4" key="1">
    <citation type="journal article" date="2023" name="Sci. Data">
        <title>Genome assembly of the Korean intertidal mud-creeper Batillaria attramentaria.</title>
        <authorList>
            <person name="Patra A.K."/>
            <person name="Ho P.T."/>
            <person name="Jun S."/>
            <person name="Lee S.J."/>
            <person name="Kim Y."/>
            <person name="Won Y.J."/>
        </authorList>
    </citation>
    <scope>NUCLEOTIDE SEQUENCE [LARGE SCALE GENOMIC DNA]</scope>
    <source>
        <strain evidence="3">Wonlab-2016</strain>
    </source>
</reference>
<proteinExistence type="predicted"/>
<dbReference type="CDD" id="cd13288">
    <property type="entry name" value="PH_Ses"/>
    <property type="match status" value="1"/>
</dbReference>
<dbReference type="InterPro" id="IPR001849">
    <property type="entry name" value="PH_domain"/>
</dbReference>
<name>A0ABD0JS80_9CAEN</name>
<accession>A0ABD0JS80</accession>
<dbReference type="Pfam" id="PF00169">
    <property type="entry name" value="PH"/>
    <property type="match status" value="1"/>
</dbReference>
<dbReference type="PANTHER" id="PTHR22902">
    <property type="entry name" value="SESQUIPEDALIAN"/>
    <property type="match status" value="1"/>
</dbReference>
<dbReference type="EMBL" id="JACVVK020000350">
    <property type="protein sequence ID" value="KAK7477433.1"/>
    <property type="molecule type" value="Genomic_DNA"/>
</dbReference>
<evidence type="ECO:0000313" key="4">
    <source>
        <dbReference type="Proteomes" id="UP001519460"/>
    </source>
</evidence>
<dbReference type="FunFam" id="2.30.29.30:FF:000286">
    <property type="entry name" value="PH-protein kinase domain containing protein"/>
    <property type="match status" value="1"/>
</dbReference>
<dbReference type="SUPFAM" id="SSF50729">
    <property type="entry name" value="PH domain-like"/>
    <property type="match status" value="1"/>
</dbReference>
<feature type="domain" description="PH" evidence="2">
    <location>
        <begin position="18"/>
        <end position="116"/>
    </location>
</feature>
<evidence type="ECO:0000259" key="2">
    <source>
        <dbReference type="PROSITE" id="PS50003"/>
    </source>
</evidence>
<feature type="region of interest" description="Disordered" evidence="1">
    <location>
        <begin position="156"/>
        <end position="185"/>
    </location>
</feature>
<sequence length="248" mass="27927">MKIVNAKGLVRFASSGGPPEKEGFLLKRGDLNKGFQRRWFVLKGNMLFYYEKRGDREPAGVVILEGCTIELAECEDVDNYAFQISFPGSSSRTYILSADSQEELENWMKALSCAPYDYVKLIVAELQNQLEEVSTVGNARIVQAAERESRILGRAYSEEIKGNRPKRPPTPRARSDRVNPFDSFSDLNVDDSNDAFRGRMPSSGLCVPTWQSLGLSAFQDMHNEVRRQIQELSTLFNTQRNSEGTPVS</sequence>
<dbReference type="AlphaFoldDB" id="A0ABD0JS80"/>
<gene>
    <name evidence="3" type="ORF">BaRGS_00031335</name>
</gene>
<evidence type="ECO:0000313" key="3">
    <source>
        <dbReference type="EMBL" id="KAK7477433.1"/>
    </source>
</evidence>
<organism evidence="3 4">
    <name type="scientific">Batillaria attramentaria</name>
    <dbReference type="NCBI Taxonomy" id="370345"/>
    <lineage>
        <taxon>Eukaryota</taxon>
        <taxon>Metazoa</taxon>
        <taxon>Spiralia</taxon>
        <taxon>Lophotrochozoa</taxon>
        <taxon>Mollusca</taxon>
        <taxon>Gastropoda</taxon>
        <taxon>Caenogastropoda</taxon>
        <taxon>Sorbeoconcha</taxon>
        <taxon>Cerithioidea</taxon>
        <taxon>Batillariidae</taxon>
        <taxon>Batillaria</taxon>
    </lineage>
</organism>
<dbReference type="InterPro" id="IPR045188">
    <property type="entry name" value="Boi1/Boi2-like"/>
</dbReference>
<dbReference type="Gene3D" id="2.30.29.30">
    <property type="entry name" value="Pleckstrin-homology domain (PH domain)/Phosphotyrosine-binding domain (PTB)"/>
    <property type="match status" value="1"/>
</dbReference>